<accession>A0A8T0QML3</accession>
<feature type="compositionally biased region" description="Low complexity" evidence="1">
    <location>
        <begin position="46"/>
        <end position="56"/>
    </location>
</feature>
<feature type="compositionally biased region" description="Basic residues" evidence="1">
    <location>
        <begin position="36"/>
        <end position="45"/>
    </location>
</feature>
<keyword evidence="3" id="KW-1185">Reference proteome</keyword>
<sequence>MEQRRSPRISLSPIRRLLRPGVPLSPAAATCPAACRTRRQRRRAAPRSAHAAAAATPRRRRPAAEPLLVVEELPLETLFFLAWPWSSSSSFLGYILTVFSW</sequence>
<name>A0A8T0QML3_PANVG</name>
<gene>
    <name evidence="2" type="ORF">PVAP13_7KG121360</name>
</gene>
<dbReference type="EMBL" id="CM029049">
    <property type="protein sequence ID" value="KAG2571924.1"/>
    <property type="molecule type" value="Genomic_DNA"/>
</dbReference>
<reference evidence="2" key="1">
    <citation type="submission" date="2020-05" db="EMBL/GenBank/DDBJ databases">
        <title>WGS assembly of Panicum virgatum.</title>
        <authorList>
            <person name="Lovell J.T."/>
            <person name="Jenkins J."/>
            <person name="Shu S."/>
            <person name="Juenger T.E."/>
            <person name="Schmutz J."/>
        </authorList>
    </citation>
    <scope>NUCLEOTIDE SEQUENCE</scope>
    <source>
        <strain evidence="2">AP13</strain>
    </source>
</reference>
<organism evidence="2 3">
    <name type="scientific">Panicum virgatum</name>
    <name type="common">Blackwell switchgrass</name>
    <dbReference type="NCBI Taxonomy" id="38727"/>
    <lineage>
        <taxon>Eukaryota</taxon>
        <taxon>Viridiplantae</taxon>
        <taxon>Streptophyta</taxon>
        <taxon>Embryophyta</taxon>
        <taxon>Tracheophyta</taxon>
        <taxon>Spermatophyta</taxon>
        <taxon>Magnoliopsida</taxon>
        <taxon>Liliopsida</taxon>
        <taxon>Poales</taxon>
        <taxon>Poaceae</taxon>
        <taxon>PACMAD clade</taxon>
        <taxon>Panicoideae</taxon>
        <taxon>Panicodae</taxon>
        <taxon>Paniceae</taxon>
        <taxon>Panicinae</taxon>
        <taxon>Panicum</taxon>
        <taxon>Panicum sect. Hiantes</taxon>
    </lineage>
</organism>
<comment type="caution">
    <text evidence="2">The sequence shown here is derived from an EMBL/GenBank/DDBJ whole genome shotgun (WGS) entry which is preliminary data.</text>
</comment>
<dbReference type="AlphaFoldDB" id="A0A8T0QML3"/>
<dbReference type="Proteomes" id="UP000823388">
    <property type="component" value="Chromosome 7K"/>
</dbReference>
<proteinExistence type="predicted"/>
<protein>
    <submittedName>
        <fullName evidence="2">Uncharacterized protein</fullName>
    </submittedName>
</protein>
<evidence type="ECO:0000256" key="1">
    <source>
        <dbReference type="SAM" id="MobiDB-lite"/>
    </source>
</evidence>
<evidence type="ECO:0000313" key="3">
    <source>
        <dbReference type="Proteomes" id="UP000823388"/>
    </source>
</evidence>
<evidence type="ECO:0000313" key="2">
    <source>
        <dbReference type="EMBL" id="KAG2571924.1"/>
    </source>
</evidence>
<feature type="region of interest" description="Disordered" evidence="1">
    <location>
        <begin position="33"/>
        <end position="61"/>
    </location>
</feature>